<keyword evidence="1" id="KW-0472">Membrane</keyword>
<feature type="transmembrane region" description="Helical" evidence="1">
    <location>
        <begin position="29"/>
        <end position="47"/>
    </location>
</feature>
<name>E8Z6N4_PFIPI</name>
<protein>
    <submittedName>
        <fullName evidence="2">Uncharacterized protein</fullName>
    </submittedName>
</protein>
<evidence type="ECO:0000313" key="2">
    <source>
        <dbReference type="EMBL" id="ACU45114.1"/>
    </source>
</evidence>
<reference evidence="2" key="1">
    <citation type="submission" date="2008-12" db="EMBL/GenBank/DDBJ databases">
        <authorList>
            <person name="Zhang H."/>
            <person name="Lin S."/>
        </authorList>
    </citation>
    <scope>NUCLEOTIDE SEQUENCE</scope>
    <source>
        <strain evidence="2">CCMP1831</strain>
    </source>
</reference>
<accession>E8Z6N4</accession>
<sequence>MSSGNSFWITALSILGFPETVMPRGCGETLYAVEILLAYAYWLATAWKKRRSKTCQP</sequence>
<proteinExistence type="evidence at transcript level"/>
<reference evidence="2" key="2">
    <citation type="book" date="2010" name="PROCEEDINGS OF 13TH INTERNATIONAL CONFERENCE ON HARMFUL ALGAE" publisher="International Society For The Study of Harmful Algae" city="Hong Kong, China">
        <title>Dinoflagellate meta-transcriptomics enabled by spliced leader.</title>
        <editorList>
            <person name="Unknown A."/>
        </editorList>
        <authorList>
            <person name="Lin S."/>
            <person name="Zhang H."/>
        </authorList>
    </citation>
    <scope>NUCLEOTIDE SEQUENCE</scope>
    <source>
        <strain evidence="2">CCMP1831</strain>
    </source>
</reference>
<keyword evidence="1" id="KW-1133">Transmembrane helix</keyword>
<dbReference type="EMBL" id="FJ600066">
    <property type="protein sequence ID" value="ACU45114.1"/>
    <property type="molecule type" value="mRNA"/>
</dbReference>
<dbReference type="AlphaFoldDB" id="E8Z6N4"/>
<evidence type="ECO:0000256" key="1">
    <source>
        <dbReference type="SAM" id="Phobius"/>
    </source>
</evidence>
<keyword evidence="1" id="KW-0812">Transmembrane</keyword>
<organism evidence="2">
    <name type="scientific">Pfiesteria piscicida</name>
    <name type="common">Phantom dinoflagellate</name>
    <dbReference type="NCBI Taxonomy" id="71001"/>
    <lineage>
        <taxon>Eukaryota</taxon>
        <taxon>Sar</taxon>
        <taxon>Alveolata</taxon>
        <taxon>Dinophyceae</taxon>
        <taxon>Peridiniales</taxon>
        <taxon>Pfiesteriaceae</taxon>
        <taxon>Pfiesteria</taxon>
    </lineage>
</organism>